<dbReference type="PANTHER" id="PTHR30035">
    <property type="entry name" value="LIPOPROTEIN VACJ-RELATED"/>
    <property type="match status" value="1"/>
</dbReference>
<sequence length="247" mass="27702">MQYRFGKIITQSLSWALSLVLGGFLGMATSGAAAQQPSDYDPWEPVNVKVYAFNDYVDRKILRPVANGYTRYVPRLARVGVSNFFSNINNISVLANNLLQFKLEAAANDTGRLMLNSSFGVFGLIDIATWAGFDKNEEDFGQTLGYWGMPPGPYVVLPLFGPSTVRDSFGYATDTYTNPLNHRDDDLLRNAAFVLQQIDRRVDAMSVETLMSGDPYIFTREAYLQQRAYLVKDGEVADQQSDWGNWD</sequence>
<dbReference type="Pfam" id="PF04333">
    <property type="entry name" value="MlaA"/>
    <property type="match status" value="1"/>
</dbReference>
<dbReference type="GO" id="GO:0016020">
    <property type="term" value="C:membrane"/>
    <property type="evidence" value="ECO:0007669"/>
    <property type="project" value="InterPro"/>
</dbReference>
<evidence type="ECO:0000313" key="2">
    <source>
        <dbReference type="EMBL" id="KKO10488.1"/>
    </source>
</evidence>
<evidence type="ECO:0008006" key="3">
    <source>
        <dbReference type="Google" id="ProtNLM"/>
    </source>
</evidence>
<dbReference type="GO" id="GO:0120010">
    <property type="term" value="P:intermembrane phospholipid transfer"/>
    <property type="evidence" value="ECO:0007669"/>
    <property type="project" value="TreeGrafter"/>
</dbReference>
<protein>
    <recommendedName>
        <fullName evidence="3">VacJ family lipoprotein</fullName>
    </recommendedName>
</protein>
<comment type="caution">
    <text evidence="2">The sequence shown here is derived from an EMBL/GenBank/DDBJ whole genome shotgun (WGS) entry which is preliminary data.</text>
</comment>
<dbReference type="InterPro" id="IPR007428">
    <property type="entry name" value="MlaA"/>
</dbReference>
<evidence type="ECO:0000256" key="1">
    <source>
        <dbReference type="ARBA" id="ARBA00022729"/>
    </source>
</evidence>
<keyword evidence="1" id="KW-0732">Signal</keyword>
<dbReference type="EMBL" id="LAZR01000004">
    <property type="protein sequence ID" value="KKO10488.1"/>
    <property type="molecule type" value="Genomic_DNA"/>
</dbReference>
<dbReference type="PANTHER" id="PTHR30035:SF3">
    <property type="entry name" value="INTERMEMBRANE PHOSPHOLIPID TRANSPORT SYSTEM LIPOPROTEIN MLAA"/>
    <property type="match status" value="1"/>
</dbReference>
<dbReference type="PRINTS" id="PR01805">
    <property type="entry name" value="VACJLIPOPROT"/>
</dbReference>
<proteinExistence type="predicted"/>
<name>A0A0F9WDH0_9ZZZZ</name>
<dbReference type="AlphaFoldDB" id="A0A0F9WDH0"/>
<accession>A0A0F9WDH0</accession>
<organism evidence="2">
    <name type="scientific">marine sediment metagenome</name>
    <dbReference type="NCBI Taxonomy" id="412755"/>
    <lineage>
        <taxon>unclassified sequences</taxon>
        <taxon>metagenomes</taxon>
        <taxon>ecological metagenomes</taxon>
    </lineage>
</organism>
<gene>
    <name evidence="2" type="ORF">LCGC14_0019660</name>
</gene>
<reference evidence="2" key="1">
    <citation type="journal article" date="2015" name="Nature">
        <title>Complex archaea that bridge the gap between prokaryotes and eukaryotes.</title>
        <authorList>
            <person name="Spang A."/>
            <person name="Saw J.H."/>
            <person name="Jorgensen S.L."/>
            <person name="Zaremba-Niedzwiedzka K."/>
            <person name="Martijn J."/>
            <person name="Lind A.E."/>
            <person name="van Eijk R."/>
            <person name="Schleper C."/>
            <person name="Guy L."/>
            <person name="Ettema T.J."/>
        </authorList>
    </citation>
    <scope>NUCLEOTIDE SEQUENCE</scope>
</reference>